<feature type="compositionally biased region" description="Basic and acidic residues" evidence="1">
    <location>
        <begin position="273"/>
        <end position="286"/>
    </location>
</feature>
<reference evidence="2 3" key="2">
    <citation type="submission" date="2018-11" db="EMBL/GenBank/DDBJ databases">
        <authorList>
            <consortium name="Pathogen Informatics"/>
        </authorList>
    </citation>
    <scope>NUCLEOTIDE SEQUENCE [LARGE SCALE GENOMIC DNA]</scope>
</reference>
<name>A0A0N4YRI6_NIPBR</name>
<dbReference type="WBParaSite" id="NBR_0001985801-mRNA-1">
    <property type="protein sequence ID" value="NBR_0001985801-mRNA-1"/>
    <property type="gene ID" value="NBR_0001985801"/>
</dbReference>
<evidence type="ECO:0000313" key="2">
    <source>
        <dbReference type="EMBL" id="VDL83595.1"/>
    </source>
</evidence>
<dbReference type="EMBL" id="UYSL01024561">
    <property type="protein sequence ID" value="VDL83595.1"/>
    <property type="molecule type" value="Genomic_DNA"/>
</dbReference>
<gene>
    <name evidence="2" type="ORF">NBR_LOCUS19859</name>
</gene>
<protein>
    <submittedName>
        <fullName evidence="4">BHLH domain-containing protein</fullName>
    </submittedName>
</protein>
<evidence type="ECO:0000313" key="4">
    <source>
        <dbReference type="WBParaSite" id="NBR_0001985801-mRNA-1"/>
    </source>
</evidence>
<evidence type="ECO:0000256" key="1">
    <source>
        <dbReference type="SAM" id="MobiDB-lite"/>
    </source>
</evidence>
<feature type="region of interest" description="Disordered" evidence="1">
    <location>
        <begin position="1"/>
        <end position="25"/>
    </location>
</feature>
<feature type="compositionally biased region" description="Basic and acidic residues" evidence="1">
    <location>
        <begin position="81"/>
        <end position="132"/>
    </location>
</feature>
<feature type="region of interest" description="Disordered" evidence="1">
    <location>
        <begin position="52"/>
        <end position="134"/>
    </location>
</feature>
<accession>A0A0N4YRI6</accession>
<dbReference type="AlphaFoldDB" id="A0A0N4YRI6"/>
<evidence type="ECO:0000313" key="3">
    <source>
        <dbReference type="Proteomes" id="UP000271162"/>
    </source>
</evidence>
<organism evidence="4">
    <name type="scientific">Nippostrongylus brasiliensis</name>
    <name type="common">Rat hookworm</name>
    <dbReference type="NCBI Taxonomy" id="27835"/>
    <lineage>
        <taxon>Eukaryota</taxon>
        <taxon>Metazoa</taxon>
        <taxon>Ecdysozoa</taxon>
        <taxon>Nematoda</taxon>
        <taxon>Chromadorea</taxon>
        <taxon>Rhabditida</taxon>
        <taxon>Rhabditina</taxon>
        <taxon>Rhabditomorpha</taxon>
        <taxon>Strongyloidea</taxon>
        <taxon>Heligmosomidae</taxon>
        <taxon>Nippostrongylus</taxon>
    </lineage>
</organism>
<reference evidence="4" key="1">
    <citation type="submission" date="2017-02" db="UniProtKB">
        <authorList>
            <consortium name="WormBaseParasite"/>
        </authorList>
    </citation>
    <scope>IDENTIFICATION</scope>
</reference>
<feature type="compositionally biased region" description="Low complexity" evidence="1">
    <location>
        <begin position="247"/>
        <end position="266"/>
    </location>
</feature>
<feature type="region of interest" description="Disordered" evidence="1">
    <location>
        <begin position="225"/>
        <end position="286"/>
    </location>
</feature>
<dbReference type="Proteomes" id="UP000271162">
    <property type="component" value="Unassembled WGS sequence"/>
</dbReference>
<keyword evidence="3" id="KW-1185">Reference proteome</keyword>
<sequence length="286" mass="32317">MSEYDKEGEPKQVGGRDNPQLVRIKTLSRNFRKKINALSFRRAERAAQLKMQANLGFDDPMKKRTITLSVEDSGDGSPEPAQKKGKEKAPEKEKEKATGKAKSSKADGKKLDHSPTDDEDSPHFRPPKREKSLLLADMNNSELTERLEKLNAVLQELKISRVEDMSETNTTIRQRIEKKLFVHGPIIQSENPHTLLTLTLSLIRGILYYTAQIRDLIFRAPAPRKTDELRPTPSEEDLHKHSMGWGSSESLSKESTSTEPSSSTDSIGNLGEDSLRTRRFKEPQKN</sequence>
<proteinExistence type="predicted"/>
<feature type="compositionally biased region" description="Basic and acidic residues" evidence="1">
    <location>
        <begin position="1"/>
        <end position="10"/>
    </location>
</feature>